<reference evidence="3 4" key="2">
    <citation type="submission" date="2019-05" db="EMBL/GenBank/DDBJ databases">
        <title>Genome evolution of the obligate endosymbiont Buchnera aphidicola.</title>
        <authorList>
            <person name="Moran N.A."/>
        </authorList>
    </citation>
    <scope>NUCLEOTIDE SEQUENCE [LARGE SCALE GENOMIC DNA]</scope>
    <source>
        <strain evidence="3 4">Hta</strain>
    </source>
</reference>
<sequence>MQDIVFFLQEHSVLFVLWIIFLFFSLYFIMKTYFSYNNMIDNMQAIKLINYSRATVIDTRDQEIFKTGHIVNSVHFPLKTMFLEYLQDIQVYKMNPIILILNDMNDRHVCMNILSKQGFKDVYILKDGIYGWDINHLPLTNKDK</sequence>
<dbReference type="SUPFAM" id="SSF52821">
    <property type="entry name" value="Rhodanese/Cell cycle control phosphatase"/>
    <property type="match status" value="1"/>
</dbReference>
<dbReference type="OrthoDB" id="9808735at2"/>
<evidence type="ECO:0000313" key="4">
    <source>
        <dbReference type="Proteomes" id="UP000298773"/>
    </source>
</evidence>
<proteinExistence type="predicted"/>
<evidence type="ECO:0000256" key="1">
    <source>
        <dbReference type="SAM" id="Phobius"/>
    </source>
</evidence>
<dbReference type="Proteomes" id="UP000298773">
    <property type="component" value="Chromosome"/>
</dbReference>
<protein>
    <submittedName>
        <fullName evidence="3">Rhodanese-like domain-containing protein</fullName>
    </submittedName>
</protein>
<dbReference type="SMART" id="SM00450">
    <property type="entry name" value="RHOD"/>
    <property type="match status" value="1"/>
</dbReference>
<dbReference type="CDD" id="cd00158">
    <property type="entry name" value="RHOD"/>
    <property type="match status" value="1"/>
</dbReference>
<dbReference type="Pfam" id="PF00581">
    <property type="entry name" value="Rhodanese"/>
    <property type="match status" value="1"/>
</dbReference>
<name>A0A4D6XYU6_9GAMM</name>
<evidence type="ECO:0000259" key="2">
    <source>
        <dbReference type="PROSITE" id="PS50206"/>
    </source>
</evidence>
<dbReference type="PROSITE" id="PS50206">
    <property type="entry name" value="RHODANESE_3"/>
    <property type="match status" value="1"/>
</dbReference>
<organism evidence="3 4">
    <name type="scientific">Buchnera aphidicola</name>
    <name type="common">Hyadaphis tataricae</name>
    <dbReference type="NCBI Taxonomy" id="1241859"/>
    <lineage>
        <taxon>Bacteria</taxon>
        <taxon>Pseudomonadati</taxon>
        <taxon>Pseudomonadota</taxon>
        <taxon>Gammaproteobacteria</taxon>
        <taxon>Enterobacterales</taxon>
        <taxon>Erwiniaceae</taxon>
        <taxon>Buchnera</taxon>
    </lineage>
</organism>
<dbReference type="InterPro" id="IPR036873">
    <property type="entry name" value="Rhodanese-like_dom_sf"/>
</dbReference>
<dbReference type="InterPro" id="IPR001763">
    <property type="entry name" value="Rhodanese-like_dom"/>
</dbReference>
<dbReference type="AlphaFoldDB" id="A0A4D6XYU6"/>
<feature type="transmembrane region" description="Helical" evidence="1">
    <location>
        <begin position="12"/>
        <end position="30"/>
    </location>
</feature>
<evidence type="ECO:0000313" key="3">
    <source>
        <dbReference type="EMBL" id="QCI21377.1"/>
    </source>
</evidence>
<keyword evidence="1" id="KW-0472">Membrane</keyword>
<gene>
    <name evidence="3" type="ORF">D9V69_00245</name>
</gene>
<keyword evidence="1" id="KW-0812">Transmembrane</keyword>
<dbReference type="Gene3D" id="3.40.250.10">
    <property type="entry name" value="Rhodanese-like domain"/>
    <property type="match status" value="1"/>
</dbReference>
<reference evidence="3 4" key="1">
    <citation type="submission" date="2018-12" db="EMBL/GenBank/DDBJ databases">
        <authorList>
            <person name="Chong R.A."/>
        </authorList>
    </citation>
    <scope>NUCLEOTIDE SEQUENCE [LARGE SCALE GENOMIC DNA]</scope>
    <source>
        <strain evidence="3 4">Hta</strain>
    </source>
</reference>
<keyword evidence="1" id="KW-1133">Transmembrane helix</keyword>
<feature type="domain" description="Rhodanese" evidence="2">
    <location>
        <begin position="50"/>
        <end position="141"/>
    </location>
</feature>
<dbReference type="EMBL" id="CP034873">
    <property type="protein sequence ID" value="QCI21377.1"/>
    <property type="molecule type" value="Genomic_DNA"/>
</dbReference>
<dbReference type="RefSeq" id="WP_158356349.1">
    <property type="nucleotide sequence ID" value="NZ_CP034873.1"/>
</dbReference>
<accession>A0A4D6XYU6</accession>